<accession>A0ABQ6I9Z4</accession>
<dbReference type="SUPFAM" id="SSF54506">
    <property type="entry name" value="Diaminopimelate epimerase-like"/>
    <property type="match status" value="1"/>
</dbReference>
<gene>
    <name evidence="1" type="ORF">GCM10025876_08180</name>
</gene>
<proteinExistence type="predicted"/>
<dbReference type="Proteomes" id="UP001157125">
    <property type="component" value="Unassembled WGS sequence"/>
</dbReference>
<organism evidence="1 2">
    <name type="scientific">Demequina litorisediminis</name>
    <dbReference type="NCBI Taxonomy" id="1849022"/>
    <lineage>
        <taxon>Bacteria</taxon>
        <taxon>Bacillati</taxon>
        <taxon>Actinomycetota</taxon>
        <taxon>Actinomycetes</taxon>
        <taxon>Micrococcales</taxon>
        <taxon>Demequinaceae</taxon>
        <taxon>Demequina</taxon>
    </lineage>
</organism>
<dbReference type="RefSeq" id="WP_348523424.1">
    <property type="nucleotide sequence ID" value="NZ_BSUN01000001.1"/>
</dbReference>
<evidence type="ECO:0000313" key="2">
    <source>
        <dbReference type="Proteomes" id="UP001157125"/>
    </source>
</evidence>
<name>A0ABQ6I9Z4_9MICO</name>
<reference evidence="2" key="1">
    <citation type="journal article" date="2019" name="Int. J. Syst. Evol. Microbiol.">
        <title>The Global Catalogue of Microorganisms (GCM) 10K type strain sequencing project: providing services to taxonomists for standard genome sequencing and annotation.</title>
        <authorList>
            <consortium name="The Broad Institute Genomics Platform"/>
            <consortium name="The Broad Institute Genome Sequencing Center for Infectious Disease"/>
            <person name="Wu L."/>
            <person name="Ma J."/>
        </authorList>
    </citation>
    <scope>NUCLEOTIDE SEQUENCE [LARGE SCALE GENOMIC DNA]</scope>
    <source>
        <strain evidence="2">NBRC 112299</strain>
    </source>
</reference>
<protein>
    <recommendedName>
        <fullName evidence="3">Phenazine biosynthesis-like protein</fullName>
    </recommendedName>
</protein>
<evidence type="ECO:0000313" key="1">
    <source>
        <dbReference type="EMBL" id="GMA34614.1"/>
    </source>
</evidence>
<keyword evidence="2" id="KW-1185">Reference proteome</keyword>
<comment type="caution">
    <text evidence="1">The sequence shown here is derived from an EMBL/GenBank/DDBJ whole genome shotgun (WGS) entry which is preliminary data.</text>
</comment>
<evidence type="ECO:0008006" key="3">
    <source>
        <dbReference type="Google" id="ProtNLM"/>
    </source>
</evidence>
<dbReference type="InterPro" id="IPR003719">
    <property type="entry name" value="Phenazine_PhzF-like"/>
</dbReference>
<dbReference type="EMBL" id="BSUN01000001">
    <property type="protein sequence ID" value="GMA34614.1"/>
    <property type="molecule type" value="Genomic_DNA"/>
</dbReference>
<dbReference type="Pfam" id="PF02567">
    <property type="entry name" value="PhzC-PhzF"/>
    <property type="match status" value="1"/>
</dbReference>
<dbReference type="Gene3D" id="3.10.310.10">
    <property type="entry name" value="Diaminopimelate Epimerase, Chain A, domain 1"/>
    <property type="match status" value="1"/>
</dbReference>
<sequence length="135" mass="14003">MVDAAWVDNGPGWLGLLLADADRVLACAPDASPRPERGFYGIVAPHRSGGPEGVALEVRAFVFDADAPVWEDPVTGSLNASLAQWLTESGHIAAPYLARQGTAMGRDGRVSVTADAGAIWIGGLTHVAVRGSIEA</sequence>